<evidence type="ECO:0000313" key="1">
    <source>
        <dbReference type="EMBL" id="KOM43509.1"/>
    </source>
</evidence>
<evidence type="ECO:0008006" key="3">
    <source>
        <dbReference type="Google" id="ProtNLM"/>
    </source>
</evidence>
<evidence type="ECO:0000313" key="2">
    <source>
        <dbReference type="Proteomes" id="UP000053144"/>
    </source>
</evidence>
<name>A0A0L9ULT2_PHAAN</name>
<protein>
    <recommendedName>
        <fullName evidence="3">Aminotransferase-like plant mobile domain-containing protein</fullName>
    </recommendedName>
</protein>
<sequence>MVVKFIRLDFYRFYGFQFLDLFGAQGLTHLVEQNDCIYPDLIRVFYFNLKYHDGIVTTKVNGVPIILDDEIWTNVAKLTIWDCVVKVHLEVTDFNRLLSFQSFLRHPQQQTNRRQLLVVGFKVEERLIHYLIVWLLCPCATNHAQCSMQDLLLLSEILNNIHIDWPTLISDTMLKAKKYHSYHLPHALLIFKILEYKGVSIKGEITQAIQAIDTEIGETMFRQMAFVARGHVIIHKDDEHQDDEDADMDAT</sequence>
<organism evidence="1 2">
    <name type="scientific">Phaseolus angularis</name>
    <name type="common">Azuki bean</name>
    <name type="synonym">Vigna angularis</name>
    <dbReference type="NCBI Taxonomy" id="3914"/>
    <lineage>
        <taxon>Eukaryota</taxon>
        <taxon>Viridiplantae</taxon>
        <taxon>Streptophyta</taxon>
        <taxon>Embryophyta</taxon>
        <taxon>Tracheophyta</taxon>
        <taxon>Spermatophyta</taxon>
        <taxon>Magnoliopsida</taxon>
        <taxon>eudicotyledons</taxon>
        <taxon>Gunneridae</taxon>
        <taxon>Pentapetalae</taxon>
        <taxon>rosids</taxon>
        <taxon>fabids</taxon>
        <taxon>Fabales</taxon>
        <taxon>Fabaceae</taxon>
        <taxon>Papilionoideae</taxon>
        <taxon>50 kb inversion clade</taxon>
        <taxon>NPAAA clade</taxon>
        <taxon>indigoferoid/millettioid clade</taxon>
        <taxon>Phaseoleae</taxon>
        <taxon>Vigna</taxon>
    </lineage>
</organism>
<reference evidence="2" key="1">
    <citation type="journal article" date="2015" name="Proc. Natl. Acad. Sci. U.S.A.">
        <title>Genome sequencing of adzuki bean (Vigna angularis) provides insight into high starch and low fat accumulation and domestication.</title>
        <authorList>
            <person name="Yang K."/>
            <person name="Tian Z."/>
            <person name="Chen C."/>
            <person name="Luo L."/>
            <person name="Zhao B."/>
            <person name="Wang Z."/>
            <person name="Yu L."/>
            <person name="Li Y."/>
            <person name="Sun Y."/>
            <person name="Li W."/>
            <person name="Chen Y."/>
            <person name="Li Y."/>
            <person name="Zhang Y."/>
            <person name="Ai D."/>
            <person name="Zhao J."/>
            <person name="Shang C."/>
            <person name="Ma Y."/>
            <person name="Wu B."/>
            <person name="Wang M."/>
            <person name="Gao L."/>
            <person name="Sun D."/>
            <person name="Zhang P."/>
            <person name="Guo F."/>
            <person name="Wang W."/>
            <person name="Li Y."/>
            <person name="Wang J."/>
            <person name="Varshney R.K."/>
            <person name="Wang J."/>
            <person name="Ling H.Q."/>
            <person name="Wan P."/>
        </authorList>
    </citation>
    <scope>NUCLEOTIDE SEQUENCE</scope>
    <source>
        <strain evidence="2">cv. Jingnong 6</strain>
    </source>
</reference>
<accession>A0A0L9ULT2</accession>
<proteinExistence type="predicted"/>
<dbReference type="Gramene" id="KOM43509">
    <property type="protein sequence ID" value="KOM43509"/>
    <property type="gene ID" value="LR48_Vigan05g111300"/>
</dbReference>
<dbReference type="Proteomes" id="UP000053144">
    <property type="component" value="Chromosome 5"/>
</dbReference>
<dbReference type="AlphaFoldDB" id="A0A0L9ULT2"/>
<gene>
    <name evidence="1" type="ORF">LR48_Vigan05g111300</name>
</gene>
<dbReference type="EMBL" id="CM003375">
    <property type="protein sequence ID" value="KOM43509.1"/>
    <property type="molecule type" value="Genomic_DNA"/>
</dbReference>